<feature type="transmembrane region" description="Helical" evidence="8">
    <location>
        <begin position="78"/>
        <end position="101"/>
    </location>
</feature>
<evidence type="ECO:0000256" key="4">
    <source>
        <dbReference type="ARBA" id="ARBA00022692"/>
    </source>
</evidence>
<accession>A0A8J7UIG1</accession>
<evidence type="ECO:0000256" key="1">
    <source>
        <dbReference type="ARBA" id="ARBA00004651"/>
    </source>
</evidence>
<dbReference type="PANTHER" id="PTHR42703:SF1">
    <property type="entry name" value="NA(+)_H(+) ANTIPORTER SUBUNIT D1"/>
    <property type="match status" value="1"/>
</dbReference>
<feature type="transmembrane region" description="Helical" evidence="8">
    <location>
        <begin position="168"/>
        <end position="190"/>
    </location>
</feature>
<feature type="transmembrane region" description="Helical" evidence="8">
    <location>
        <begin position="38"/>
        <end position="58"/>
    </location>
</feature>
<dbReference type="InterPro" id="IPR001750">
    <property type="entry name" value="ND/Mrp_TM"/>
</dbReference>
<feature type="transmembrane region" description="Helical" evidence="8">
    <location>
        <begin position="373"/>
        <end position="391"/>
    </location>
</feature>
<organism evidence="10 11">
    <name type="scientific">Tianweitania sediminis</name>
    <dbReference type="NCBI Taxonomy" id="1502156"/>
    <lineage>
        <taxon>Bacteria</taxon>
        <taxon>Pseudomonadati</taxon>
        <taxon>Pseudomonadota</taxon>
        <taxon>Alphaproteobacteria</taxon>
        <taxon>Hyphomicrobiales</taxon>
        <taxon>Phyllobacteriaceae</taxon>
        <taxon>Tianweitania</taxon>
    </lineage>
</organism>
<protein>
    <submittedName>
        <fullName evidence="10">Na+/H+ antiporter subunit D</fullName>
    </submittedName>
</protein>
<feature type="transmembrane region" description="Helical" evidence="8">
    <location>
        <begin position="210"/>
        <end position="234"/>
    </location>
</feature>
<feature type="transmembrane region" description="Helical" evidence="8">
    <location>
        <begin position="246"/>
        <end position="273"/>
    </location>
</feature>
<keyword evidence="3" id="KW-1003">Cell membrane</keyword>
<feature type="domain" description="NADH:quinone oxidoreductase/Mrp antiporter transmembrane" evidence="9">
    <location>
        <begin position="133"/>
        <end position="423"/>
    </location>
</feature>
<evidence type="ECO:0000313" key="10">
    <source>
        <dbReference type="EMBL" id="MBP0438873.1"/>
    </source>
</evidence>
<proteinExistence type="inferred from homology"/>
<feature type="transmembrane region" description="Helical" evidence="8">
    <location>
        <begin position="279"/>
        <end position="297"/>
    </location>
</feature>
<evidence type="ECO:0000259" key="9">
    <source>
        <dbReference type="Pfam" id="PF00361"/>
    </source>
</evidence>
<feature type="transmembrane region" description="Helical" evidence="8">
    <location>
        <begin position="453"/>
        <end position="476"/>
    </location>
</feature>
<dbReference type="RefSeq" id="WP_209335117.1">
    <property type="nucleotide sequence ID" value="NZ_JAGIYY010000002.1"/>
</dbReference>
<dbReference type="InterPro" id="IPR050586">
    <property type="entry name" value="CPA3_Na-H_Antiporter_D"/>
</dbReference>
<keyword evidence="5 8" id="KW-1133">Transmembrane helix</keyword>
<dbReference type="Proteomes" id="UP000666240">
    <property type="component" value="Unassembled WGS sequence"/>
</dbReference>
<dbReference type="EMBL" id="JAGIYY010000002">
    <property type="protein sequence ID" value="MBP0438873.1"/>
    <property type="molecule type" value="Genomic_DNA"/>
</dbReference>
<reference evidence="10" key="1">
    <citation type="submission" date="2021-03" db="EMBL/GenBank/DDBJ databases">
        <title>Genome sequencing and assembly of Tianweitania sediminis.</title>
        <authorList>
            <person name="Chhetri G."/>
        </authorList>
    </citation>
    <scope>NUCLEOTIDE SEQUENCE</scope>
    <source>
        <strain evidence="10">Z8</strain>
    </source>
</reference>
<evidence type="ECO:0000256" key="7">
    <source>
        <dbReference type="RuleBase" id="RU000320"/>
    </source>
</evidence>
<feature type="transmembrane region" description="Helical" evidence="8">
    <location>
        <begin position="113"/>
        <end position="130"/>
    </location>
</feature>
<evidence type="ECO:0000256" key="5">
    <source>
        <dbReference type="ARBA" id="ARBA00022989"/>
    </source>
</evidence>
<evidence type="ECO:0000256" key="6">
    <source>
        <dbReference type="ARBA" id="ARBA00023136"/>
    </source>
</evidence>
<feature type="transmembrane region" description="Helical" evidence="8">
    <location>
        <begin position="331"/>
        <end position="352"/>
    </location>
</feature>
<dbReference type="PANTHER" id="PTHR42703">
    <property type="entry name" value="NADH DEHYDROGENASE"/>
    <property type="match status" value="1"/>
</dbReference>
<gene>
    <name evidence="10" type="ORF">J5Y06_09455</name>
</gene>
<evidence type="ECO:0000256" key="2">
    <source>
        <dbReference type="ARBA" id="ARBA00005346"/>
    </source>
</evidence>
<evidence type="ECO:0000256" key="8">
    <source>
        <dbReference type="SAM" id="Phobius"/>
    </source>
</evidence>
<name>A0A8J7UIG1_9HYPH</name>
<dbReference type="NCBIfam" id="NF009306">
    <property type="entry name" value="PRK12663.1"/>
    <property type="match status" value="1"/>
</dbReference>
<dbReference type="Pfam" id="PF00361">
    <property type="entry name" value="Proton_antipo_M"/>
    <property type="match status" value="1"/>
</dbReference>
<dbReference type="PRINTS" id="PR01434">
    <property type="entry name" value="NADHDHGNASE5"/>
</dbReference>
<dbReference type="GO" id="GO:0005886">
    <property type="term" value="C:plasma membrane"/>
    <property type="evidence" value="ECO:0007669"/>
    <property type="project" value="UniProtKB-SubCell"/>
</dbReference>
<sequence length="497" mass="52522">MTPTPLADWLVVAPAVLPLLVGAFLIIVRKRLHWQAPVAITTLALVSLASIALLARVWSEGTLVMTMGRWLPPFGISFTVDLLGALFAVANSLIALGCAISASRRVIRSSRRYGYFAFLVLTAAGVNGTFTTGDIFNMYVWFEVFLISSFGLLVVGSTRAQLDGTMKYGVLNLIGTTLFLIATGLLYGIVGTLNMADIMRKLPLIEAAPLMTLATLYLLAFGMKAAAFPVHAWLPASYHTPENATSAYFGGVLTKVGVYALFRVLVMMFPVQLLELQTVVAWVAGSTMMLGALGALAQNDLRRMVGFQVILGVGVMMAGLAIGSAPGLAGGIFYALHSMVAISAAYLLVGVIERRSGSASLNALGGLWKDVPLLGAIAFVLVLSLGGLPPGSGLWPKVMLVQAALEAGRGWLTAAVLVSSLLSVIALGRFFLLTFWRPSSTESRSKHDGTPRVLGVLTVVAIVMGLYPEPFVAAAVRASDGLLDPAAYINAVFGEQG</sequence>
<keyword evidence="6 8" id="KW-0472">Membrane</keyword>
<keyword evidence="4 7" id="KW-0812">Transmembrane</keyword>
<comment type="subcellular location">
    <subcellularLocation>
        <location evidence="1">Cell membrane</location>
        <topology evidence="1">Multi-pass membrane protein</topology>
    </subcellularLocation>
    <subcellularLocation>
        <location evidence="7">Membrane</location>
        <topology evidence="7">Multi-pass membrane protein</topology>
    </subcellularLocation>
</comment>
<comment type="similarity">
    <text evidence="2">Belongs to the CPA3 antiporters (TC 2.A.63) subunit D family.</text>
</comment>
<feature type="transmembrane region" description="Helical" evidence="8">
    <location>
        <begin position="304"/>
        <end position="325"/>
    </location>
</feature>
<evidence type="ECO:0000313" key="11">
    <source>
        <dbReference type="Proteomes" id="UP000666240"/>
    </source>
</evidence>
<feature type="transmembrane region" description="Helical" evidence="8">
    <location>
        <begin position="136"/>
        <end position="156"/>
    </location>
</feature>
<keyword evidence="11" id="KW-1185">Reference proteome</keyword>
<feature type="transmembrane region" description="Helical" evidence="8">
    <location>
        <begin position="411"/>
        <end position="432"/>
    </location>
</feature>
<dbReference type="AlphaFoldDB" id="A0A8J7UIG1"/>
<comment type="caution">
    <text evidence="10">The sequence shown here is derived from an EMBL/GenBank/DDBJ whole genome shotgun (WGS) entry which is preliminary data.</text>
</comment>
<evidence type="ECO:0000256" key="3">
    <source>
        <dbReference type="ARBA" id="ARBA00022475"/>
    </source>
</evidence>
<feature type="transmembrane region" description="Helical" evidence="8">
    <location>
        <begin position="6"/>
        <end position="26"/>
    </location>
</feature>